<proteinExistence type="predicted"/>
<comment type="caution">
    <text evidence="2">The sequence shown here is derived from an EMBL/GenBank/DDBJ whole genome shotgun (WGS) entry which is preliminary data.</text>
</comment>
<reference evidence="2" key="1">
    <citation type="journal article" date="2014" name="Front. Microbiol.">
        <title>High frequency of phylogenetically diverse reductive dehalogenase-homologous genes in deep subseafloor sedimentary metagenomes.</title>
        <authorList>
            <person name="Kawai M."/>
            <person name="Futagami T."/>
            <person name="Toyoda A."/>
            <person name="Takaki Y."/>
            <person name="Nishi S."/>
            <person name="Hori S."/>
            <person name="Arai W."/>
            <person name="Tsubouchi T."/>
            <person name="Morono Y."/>
            <person name="Uchiyama I."/>
            <person name="Ito T."/>
            <person name="Fujiyama A."/>
            <person name="Inagaki F."/>
            <person name="Takami H."/>
        </authorList>
    </citation>
    <scope>NUCLEOTIDE SEQUENCE</scope>
    <source>
        <strain evidence="2">Expedition CK06-06</strain>
    </source>
</reference>
<evidence type="ECO:0000313" key="2">
    <source>
        <dbReference type="EMBL" id="GAG05478.1"/>
    </source>
</evidence>
<gene>
    <name evidence="2" type="ORF">S01H1_36562</name>
</gene>
<dbReference type="AlphaFoldDB" id="X0UYX1"/>
<accession>X0UYX1</accession>
<feature type="non-terminal residue" evidence="2">
    <location>
        <position position="261"/>
    </location>
</feature>
<feature type="region of interest" description="Disordered" evidence="1">
    <location>
        <begin position="31"/>
        <end position="50"/>
    </location>
</feature>
<evidence type="ECO:0000256" key="1">
    <source>
        <dbReference type="SAM" id="MobiDB-lite"/>
    </source>
</evidence>
<name>X0UYX1_9ZZZZ</name>
<dbReference type="EMBL" id="BARS01022914">
    <property type="protein sequence ID" value="GAG05478.1"/>
    <property type="molecule type" value="Genomic_DNA"/>
</dbReference>
<protein>
    <submittedName>
        <fullName evidence="2">Uncharacterized protein</fullName>
    </submittedName>
</protein>
<organism evidence="2">
    <name type="scientific">marine sediment metagenome</name>
    <dbReference type="NCBI Taxonomy" id="412755"/>
    <lineage>
        <taxon>unclassified sequences</taxon>
        <taxon>metagenomes</taxon>
        <taxon>ecological metagenomes</taxon>
    </lineage>
</organism>
<sequence length="261" mass="29095">MPEDKKNFIHLPIKDSAKFKKQSIREQVIGKKENGITAERGIPKGTTATGGTKDPEIFSYYFAESKGWTMDKAKEWLEGKDLKVHESKDDSSLHIKFDVPEPIRNFVQKIARGFIAGDLSHDGSKKAKHNLMESLGGIVDEAFGIPEPINAGVFANPPDSSPLTFRIWKTYSGIREADKFNAPAELESDYRKQLAKKSKEVYSVNHSLRIYWGDQLVSLAIEGANLSALSESACTVETEFTDPSWNDPGQMARRTFTLPNG</sequence>